<name>A0A6H9XJB7_9CORY</name>
<dbReference type="AlphaFoldDB" id="A0A6H9XJB7"/>
<dbReference type="Proteomes" id="UP000249886">
    <property type="component" value="Unassembled WGS sequence"/>
</dbReference>
<reference evidence="1 2" key="1">
    <citation type="submission" date="2018-06" db="EMBL/GenBank/DDBJ databases">
        <authorList>
            <consortium name="Pathogen Informatics"/>
            <person name="Doyle S."/>
        </authorList>
    </citation>
    <scope>NUCLEOTIDE SEQUENCE [LARGE SCALE GENOMIC DNA]</scope>
    <source>
        <strain evidence="1 2">NCTC10254</strain>
    </source>
</reference>
<proteinExistence type="predicted"/>
<comment type="caution">
    <text evidence="1">The sequence shown here is derived from an EMBL/GenBank/DDBJ whole genome shotgun (WGS) entry which is preliminary data.</text>
</comment>
<protein>
    <submittedName>
        <fullName evidence="1">Uncharacterized protein</fullName>
    </submittedName>
</protein>
<dbReference type="RefSeq" id="WP_040431619.1">
    <property type="nucleotide sequence ID" value="NZ_CAUQUT010000004.1"/>
</dbReference>
<dbReference type="EMBL" id="UARK01000001">
    <property type="protein sequence ID" value="SPW23727.1"/>
    <property type="molecule type" value="Genomic_DNA"/>
</dbReference>
<evidence type="ECO:0000313" key="2">
    <source>
        <dbReference type="Proteomes" id="UP000249886"/>
    </source>
</evidence>
<dbReference type="GeneID" id="84573437"/>
<gene>
    <name evidence="1" type="ORF">NCTC10254_00084</name>
</gene>
<evidence type="ECO:0000313" key="1">
    <source>
        <dbReference type="EMBL" id="SPW23727.1"/>
    </source>
</evidence>
<sequence length="69" mass="7899">MRATLYYCGEAFEIEGKEAKAVLKQLEEHQFPGLIMVKTYKGKLIVNLSETTDFAILQHKPVKYGVYSM</sequence>
<organism evidence="1 2">
    <name type="scientific">Corynebacterium matruchotii</name>
    <dbReference type="NCBI Taxonomy" id="43768"/>
    <lineage>
        <taxon>Bacteria</taxon>
        <taxon>Bacillati</taxon>
        <taxon>Actinomycetota</taxon>
        <taxon>Actinomycetes</taxon>
        <taxon>Mycobacteriales</taxon>
        <taxon>Corynebacteriaceae</taxon>
        <taxon>Corynebacterium</taxon>
    </lineage>
</organism>
<accession>A0A6H9XJB7</accession>